<comment type="pathway">
    <text evidence="1">Lipid metabolism; fatty acid beta-oxidation.</text>
</comment>
<dbReference type="AlphaFoldDB" id="A0A846MMQ7"/>
<dbReference type="RefSeq" id="WP_166918127.1">
    <property type="nucleotide sequence ID" value="NZ_JAASRN010000001.1"/>
</dbReference>
<reference evidence="7 8" key="1">
    <citation type="submission" date="2020-03" db="EMBL/GenBank/DDBJ databases">
        <title>Genomic Encyclopedia of Type Strains, Phase IV (KMG-IV): sequencing the most valuable type-strain genomes for metagenomic binning, comparative biology and taxonomic classification.</title>
        <authorList>
            <person name="Goeker M."/>
        </authorList>
    </citation>
    <scope>NUCLEOTIDE SEQUENCE [LARGE SCALE GENOMIC DNA]</scope>
    <source>
        <strain evidence="7 8">DSM 5718</strain>
    </source>
</reference>
<keyword evidence="5" id="KW-0413">Isomerase</keyword>
<dbReference type="PANTHER" id="PTHR43149">
    <property type="entry name" value="ENOYL-COA HYDRATASE"/>
    <property type="match status" value="1"/>
</dbReference>
<dbReference type="Gene3D" id="1.10.12.10">
    <property type="entry name" value="Lyase 2-enoyl-coa Hydratase, Chain A, domain 2"/>
    <property type="match status" value="1"/>
</dbReference>
<dbReference type="Pfam" id="PF00378">
    <property type="entry name" value="ECH_1"/>
    <property type="match status" value="1"/>
</dbReference>
<dbReference type="EC" id="4.2.1.17" evidence="7"/>
<dbReference type="NCBIfam" id="NF004794">
    <property type="entry name" value="PRK06142.1"/>
    <property type="match status" value="1"/>
</dbReference>
<dbReference type="SUPFAM" id="SSF52096">
    <property type="entry name" value="ClpP/crotonase"/>
    <property type="match status" value="1"/>
</dbReference>
<comment type="caution">
    <text evidence="7">The sequence shown here is derived from an EMBL/GenBank/DDBJ whole genome shotgun (WGS) entry which is preliminary data.</text>
</comment>
<accession>A0A846MMQ7</accession>
<dbReference type="PROSITE" id="PS00166">
    <property type="entry name" value="ENOYL_COA_HYDRATASE"/>
    <property type="match status" value="1"/>
</dbReference>
<comment type="similarity">
    <text evidence="2 6">Belongs to the enoyl-CoA hydratase/isomerase family.</text>
</comment>
<keyword evidence="7" id="KW-0456">Lyase</keyword>
<dbReference type="Proteomes" id="UP000537126">
    <property type="component" value="Unassembled WGS sequence"/>
</dbReference>
<protein>
    <submittedName>
        <fullName evidence="7">Enoyl-CoA hydratase</fullName>
        <ecNumber evidence="7">4.2.1.17</ecNumber>
    </submittedName>
</protein>
<dbReference type="InterPro" id="IPR045002">
    <property type="entry name" value="Ech1-like"/>
</dbReference>
<proteinExistence type="inferred from homology"/>
<evidence type="ECO:0000256" key="1">
    <source>
        <dbReference type="ARBA" id="ARBA00005005"/>
    </source>
</evidence>
<dbReference type="FunFam" id="1.10.12.10:FF:000004">
    <property type="entry name" value="Delta3,5-delta2,4-dienoyl-CoA isomerase"/>
    <property type="match status" value="1"/>
</dbReference>
<sequence>MQKVVKLQVEDHIGHVIIQRVDKANAFDLATWHALRDAFREADRTAEVRCVLLRAEGKHFSAGIDLSLLMQIKQEIDAMDCPGRAREHLLAFIKELQACIQAIEDCRKPVIALIQGGCIGGGVDIISACDIRLCSAQAYFSVKEVDLGIVADLGTLQRLRHLVGEGIAREWAFTARNISAQEAYECKLVNRVEPDSEHLLQAGIEMARSIAAKSPLAVRGTKQVMNYSRDHSVAEGLEYVALWNAAQLLSKDIESAMIAAFQKQTPSFQN</sequence>
<keyword evidence="4" id="KW-0443">Lipid metabolism</keyword>
<evidence type="ECO:0000256" key="5">
    <source>
        <dbReference type="ARBA" id="ARBA00023235"/>
    </source>
</evidence>
<evidence type="ECO:0000313" key="7">
    <source>
        <dbReference type="EMBL" id="NIK72826.1"/>
    </source>
</evidence>
<dbReference type="InterPro" id="IPR029045">
    <property type="entry name" value="ClpP/crotonase-like_dom_sf"/>
</dbReference>
<evidence type="ECO:0000256" key="3">
    <source>
        <dbReference type="ARBA" id="ARBA00022832"/>
    </source>
</evidence>
<dbReference type="GO" id="GO:0006635">
    <property type="term" value="P:fatty acid beta-oxidation"/>
    <property type="evidence" value="ECO:0007669"/>
    <property type="project" value="UniProtKB-UniPathway"/>
</dbReference>
<dbReference type="InterPro" id="IPR018376">
    <property type="entry name" value="Enoyl-CoA_hyd/isom_CS"/>
</dbReference>
<dbReference type="PANTHER" id="PTHR43149:SF1">
    <property type="entry name" value="DELTA(3,5)-DELTA(2,4)-DIENOYL-COA ISOMERASE, MITOCHONDRIAL"/>
    <property type="match status" value="1"/>
</dbReference>
<dbReference type="InterPro" id="IPR014748">
    <property type="entry name" value="Enoyl-CoA_hydra_C"/>
</dbReference>
<evidence type="ECO:0000313" key="8">
    <source>
        <dbReference type="Proteomes" id="UP000537126"/>
    </source>
</evidence>
<keyword evidence="3" id="KW-0276">Fatty acid metabolism</keyword>
<dbReference type="GO" id="GO:0004300">
    <property type="term" value="F:enoyl-CoA hydratase activity"/>
    <property type="evidence" value="ECO:0007669"/>
    <property type="project" value="UniProtKB-EC"/>
</dbReference>
<organism evidence="7 8">
    <name type="scientific">Thermonema lapsum</name>
    <dbReference type="NCBI Taxonomy" id="28195"/>
    <lineage>
        <taxon>Bacteria</taxon>
        <taxon>Pseudomonadati</taxon>
        <taxon>Bacteroidota</taxon>
        <taxon>Cytophagia</taxon>
        <taxon>Cytophagales</taxon>
        <taxon>Thermonemataceae</taxon>
        <taxon>Thermonema</taxon>
    </lineage>
</organism>
<dbReference type="GO" id="GO:0016853">
    <property type="term" value="F:isomerase activity"/>
    <property type="evidence" value="ECO:0007669"/>
    <property type="project" value="UniProtKB-KW"/>
</dbReference>
<dbReference type="InterPro" id="IPR001753">
    <property type="entry name" value="Enoyl-CoA_hydra/iso"/>
</dbReference>
<dbReference type="EMBL" id="JAASRN010000001">
    <property type="protein sequence ID" value="NIK72826.1"/>
    <property type="molecule type" value="Genomic_DNA"/>
</dbReference>
<dbReference type="CDD" id="cd06558">
    <property type="entry name" value="crotonase-like"/>
    <property type="match status" value="1"/>
</dbReference>
<gene>
    <name evidence="7" type="ORF">FHS56_000312</name>
</gene>
<evidence type="ECO:0000256" key="4">
    <source>
        <dbReference type="ARBA" id="ARBA00023098"/>
    </source>
</evidence>
<evidence type="ECO:0000256" key="2">
    <source>
        <dbReference type="ARBA" id="ARBA00005254"/>
    </source>
</evidence>
<evidence type="ECO:0000256" key="6">
    <source>
        <dbReference type="RuleBase" id="RU003707"/>
    </source>
</evidence>
<name>A0A846MMQ7_9BACT</name>
<dbReference type="UniPathway" id="UPA00659"/>
<keyword evidence="8" id="KW-1185">Reference proteome</keyword>
<dbReference type="Gene3D" id="3.90.226.10">
    <property type="entry name" value="2-enoyl-CoA Hydratase, Chain A, domain 1"/>
    <property type="match status" value="1"/>
</dbReference>